<feature type="chain" id="PRO_5015402344" description="DUF1236 domain-containing protein" evidence="2">
    <location>
        <begin position="22"/>
        <end position="186"/>
    </location>
</feature>
<feature type="signal peptide" evidence="2">
    <location>
        <begin position="1"/>
        <end position="21"/>
    </location>
</feature>
<feature type="region of interest" description="Disordered" evidence="1">
    <location>
        <begin position="24"/>
        <end position="116"/>
    </location>
</feature>
<dbReference type="Proteomes" id="UP000245916">
    <property type="component" value="Unassembled WGS sequence"/>
</dbReference>
<organism evidence="3 4">
    <name type="scientific">Allosphingosinicella humi</name>
    <dbReference type="NCBI Taxonomy" id="2068657"/>
    <lineage>
        <taxon>Bacteria</taxon>
        <taxon>Pseudomonadati</taxon>
        <taxon>Pseudomonadota</taxon>
        <taxon>Alphaproteobacteria</taxon>
        <taxon>Sphingomonadales</taxon>
        <taxon>Sphingomonadaceae</taxon>
        <taxon>Allosphingosinicella</taxon>
    </lineage>
</organism>
<dbReference type="OrthoDB" id="7408224at2"/>
<accession>A0A2U2IZ93</accession>
<feature type="compositionally biased region" description="Basic and acidic residues" evidence="1">
    <location>
        <begin position="49"/>
        <end position="59"/>
    </location>
</feature>
<reference evidence="3 4" key="1">
    <citation type="submission" date="2018-05" db="EMBL/GenBank/DDBJ databases">
        <title>Genome of Sphingosinicella humi QZX222.</title>
        <authorList>
            <person name="Qiao Z."/>
            <person name="Wang G."/>
        </authorList>
    </citation>
    <scope>NUCLEOTIDE SEQUENCE [LARGE SCALE GENOMIC DNA]</scope>
    <source>
        <strain evidence="3 4">QZX222</strain>
    </source>
</reference>
<name>A0A2U2IZ93_9SPHN</name>
<evidence type="ECO:0000313" key="4">
    <source>
        <dbReference type="Proteomes" id="UP000245916"/>
    </source>
</evidence>
<dbReference type="AlphaFoldDB" id="A0A2U2IZ93"/>
<sequence>MRKLLLCAGAAVMAFSMPAAAEMQGKSRGAGPKVESPSNRTGVVSRGNARTDSRADIRARNRTGASVDRTRDGQQNRREAALRDRQIDRDRDGIEDRNENRWRGEACPPGLTKKSPACIPPGQAGQLYDVGQRLPSGYRYVPVPEQYWDDIPDYDPDAYRYYYDEDRVYVVDPATSVIRSIIDLVD</sequence>
<dbReference type="EMBL" id="QFFF01000002">
    <property type="protein sequence ID" value="PWG01402.1"/>
    <property type="molecule type" value="Genomic_DNA"/>
</dbReference>
<comment type="caution">
    <text evidence="3">The sequence shown here is derived from an EMBL/GenBank/DDBJ whole genome shotgun (WGS) entry which is preliminary data.</text>
</comment>
<gene>
    <name evidence="3" type="ORF">DF286_14895</name>
</gene>
<proteinExistence type="predicted"/>
<keyword evidence="4" id="KW-1185">Reference proteome</keyword>
<dbReference type="Gene3D" id="3.10.450.160">
    <property type="entry name" value="inner membrane protein cigr"/>
    <property type="match status" value="1"/>
</dbReference>
<evidence type="ECO:0000256" key="2">
    <source>
        <dbReference type="SAM" id="SignalP"/>
    </source>
</evidence>
<dbReference type="RefSeq" id="WP_109272463.1">
    <property type="nucleotide sequence ID" value="NZ_QFFF01000002.1"/>
</dbReference>
<evidence type="ECO:0000256" key="1">
    <source>
        <dbReference type="SAM" id="MobiDB-lite"/>
    </source>
</evidence>
<protein>
    <recommendedName>
        <fullName evidence="5">DUF1236 domain-containing protein</fullName>
    </recommendedName>
</protein>
<keyword evidence="2" id="KW-0732">Signal</keyword>
<evidence type="ECO:0000313" key="3">
    <source>
        <dbReference type="EMBL" id="PWG01402.1"/>
    </source>
</evidence>
<feature type="compositionally biased region" description="Basic and acidic residues" evidence="1">
    <location>
        <begin position="68"/>
        <end position="104"/>
    </location>
</feature>
<evidence type="ECO:0008006" key="5">
    <source>
        <dbReference type="Google" id="ProtNLM"/>
    </source>
</evidence>